<dbReference type="AlphaFoldDB" id="K1LZP3"/>
<sequence>MEIPEKLRQSLDNNIYRKMGEIDNKKDVKRFFGLCDYQTIRLKILSLPLVRVSNFGKQR</sequence>
<comment type="caution">
    <text evidence="1">The sequence shown here is derived from an EMBL/GenBank/DDBJ whole genome shotgun (WGS) entry which is preliminary data.</text>
</comment>
<dbReference type="Proteomes" id="UP000006085">
    <property type="component" value="Unassembled WGS sequence"/>
</dbReference>
<evidence type="ECO:0000313" key="1">
    <source>
        <dbReference type="EMBL" id="EKB57492.1"/>
    </source>
</evidence>
<proteinExistence type="predicted"/>
<protein>
    <submittedName>
        <fullName evidence="1">Uncharacterized protein</fullName>
    </submittedName>
</protein>
<name>K1LZP3_9FLAO</name>
<keyword evidence="2" id="KW-1185">Reference proteome</keyword>
<reference evidence="1 2" key="1">
    <citation type="submission" date="2012-07" db="EMBL/GenBank/DDBJ databases">
        <title>The Genome Sequence of Bergeyella zoohelcum ATCC 43767.</title>
        <authorList>
            <consortium name="The Broad Institute Genome Sequencing Platform"/>
            <person name="Earl A."/>
            <person name="Ward D."/>
            <person name="Feldgarden M."/>
            <person name="Gevers D."/>
            <person name="Huys G."/>
            <person name="Walker B."/>
            <person name="Young S.K."/>
            <person name="Zeng Q."/>
            <person name="Gargeya S."/>
            <person name="Fitzgerald M."/>
            <person name="Haas B."/>
            <person name="Abouelleil A."/>
            <person name="Alvarado L."/>
            <person name="Arachchi H.M."/>
            <person name="Berlin A.M."/>
            <person name="Chapman S.B."/>
            <person name="Goldberg J."/>
            <person name="Griggs A."/>
            <person name="Gujja S."/>
            <person name="Hansen M."/>
            <person name="Howarth C."/>
            <person name="Imamovic A."/>
            <person name="Larimer J."/>
            <person name="McCowen C."/>
            <person name="Montmayeur A."/>
            <person name="Murphy C."/>
            <person name="Neiman D."/>
            <person name="Pearson M."/>
            <person name="Priest M."/>
            <person name="Roberts A."/>
            <person name="Saif S."/>
            <person name="Shea T."/>
            <person name="Sisk P."/>
            <person name="Sykes S."/>
            <person name="Wortman J."/>
            <person name="Nusbaum C."/>
            <person name="Birren B."/>
        </authorList>
    </citation>
    <scope>NUCLEOTIDE SEQUENCE [LARGE SCALE GENOMIC DNA]</scope>
    <source>
        <strain evidence="1 2">ATCC 43767</strain>
    </source>
</reference>
<evidence type="ECO:0000313" key="2">
    <source>
        <dbReference type="Proteomes" id="UP000006085"/>
    </source>
</evidence>
<dbReference type="EMBL" id="AGYA01000019">
    <property type="protein sequence ID" value="EKB57492.1"/>
    <property type="molecule type" value="Genomic_DNA"/>
</dbReference>
<organism evidence="1 2">
    <name type="scientific">Bergeyella zoohelcum ATCC 43767</name>
    <dbReference type="NCBI Taxonomy" id="883096"/>
    <lineage>
        <taxon>Bacteria</taxon>
        <taxon>Pseudomonadati</taxon>
        <taxon>Bacteroidota</taxon>
        <taxon>Flavobacteriia</taxon>
        <taxon>Flavobacteriales</taxon>
        <taxon>Weeksellaceae</taxon>
        <taxon>Bergeyella</taxon>
    </lineage>
</organism>
<dbReference type="HOGENOM" id="CLU_2950977_0_0_10"/>
<accession>K1LZP3</accession>
<gene>
    <name evidence="1" type="ORF">HMPREF9699_00978</name>
</gene>